<evidence type="ECO:0000256" key="1">
    <source>
        <dbReference type="ARBA" id="ARBA00004141"/>
    </source>
</evidence>
<feature type="transmembrane region" description="Helical" evidence="7">
    <location>
        <begin position="455"/>
        <end position="474"/>
    </location>
</feature>
<evidence type="ECO:0000313" key="9">
    <source>
        <dbReference type="Proteomes" id="UP001318860"/>
    </source>
</evidence>
<keyword evidence="3 7" id="KW-0812">Transmembrane</keyword>
<evidence type="ECO:0000256" key="4">
    <source>
        <dbReference type="ARBA" id="ARBA00022989"/>
    </source>
</evidence>
<reference evidence="8 9" key="1">
    <citation type="journal article" date="2021" name="Comput. Struct. Biotechnol. J.">
        <title>De novo genome assembly of the potent medicinal plant Rehmannia glutinosa using nanopore technology.</title>
        <authorList>
            <person name="Ma L."/>
            <person name="Dong C."/>
            <person name="Song C."/>
            <person name="Wang X."/>
            <person name="Zheng X."/>
            <person name="Niu Y."/>
            <person name="Chen S."/>
            <person name="Feng W."/>
        </authorList>
    </citation>
    <scope>NUCLEOTIDE SEQUENCE [LARGE SCALE GENOMIC DNA]</scope>
    <source>
        <strain evidence="8">DH-2019</strain>
    </source>
</reference>
<dbReference type="EMBL" id="JABTTQ020001626">
    <property type="protein sequence ID" value="KAK6129606.1"/>
    <property type="molecule type" value="Genomic_DNA"/>
</dbReference>
<dbReference type="PANTHER" id="PTHR11654">
    <property type="entry name" value="OLIGOPEPTIDE TRANSPORTER-RELATED"/>
    <property type="match status" value="1"/>
</dbReference>
<keyword evidence="5 7" id="KW-0472">Membrane</keyword>
<evidence type="ECO:0000256" key="6">
    <source>
        <dbReference type="ARBA" id="ARBA00044504"/>
    </source>
</evidence>
<dbReference type="InterPro" id="IPR036259">
    <property type="entry name" value="MFS_trans_sf"/>
</dbReference>
<evidence type="ECO:0000256" key="2">
    <source>
        <dbReference type="ARBA" id="ARBA00005982"/>
    </source>
</evidence>
<accession>A0ABR0V3Z3</accession>
<evidence type="ECO:0000313" key="8">
    <source>
        <dbReference type="EMBL" id="KAK6129606.1"/>
    </source>
</evidence>
<keyword evidence="4 7" id="KW-1133">Transmembrane helix</keyword>
<comment type="caution">
    <text evidence="8">The sequence shown here is derived from an EMBL/GenBank/DDBJ whole genome shotgun (WGS) entry which is preliminary data.</text>
</comment>
<evidence type="ECO:0000256" key="3">
    <source>
        <dbReference type="ARBA" id="ARBA00022692"/>
    </source>
</evidence>
<dbReference type="Pfam" id="PF00854">
    <property type="entry name" value="PTR2"/>
    <property type="match status" value="1"/>
</dbReference>
<feature type="transmembrane region" description="Helical" evidence="7">
    <location>
        <begin position="486"/>
        <end position="507"/>
    </location>
</feature>
<comment type="similarity">
    <text evidence="6">Belongs to the major facilitator superfamily. Phosphate:H(+) symporter (TC 2.A.1.9) family.</text>
</comment>
<evidence type="ECO:0008006" key="10">
    <source>
        <dbReference type="Google" id="ProtNLM"/>
    </source>
</evidence>
<dbReference type="Gene3D" id="1.20.1250.20">
    <property type="entry name" value="MFS general substrate transporter like domains"/>
    <property type="match status" value="1"/>
</dbReference>
<gene>
    <name evidence="8" type="ORF">DH2020_036651</name>
</gene>
<dbReference type="InterPro" id="IPR000109">
    <property type="entry name" value="POT_fam"/>
</dbReference>
<comment type="subcellular location">
    <subcellularLocation>
        <location evidence="1">Membrane</location>
        <topology evidence="1">Multi-pass membrane protein</topology>
    </subcellularLocation>
</comment>
<comment type="similarity">
    <text evidence="2">Belongs to the major facilitator superfamily. Proton-dependent oligopeptide transporter (POT/PTR) (TC 2.A.17) family.</text>
</comment>
<evidence type="ECO:0000256" key="7">
    <source>
        <dbReference type="SAM" id="Phobius"/>
    </source>
</evidence>
<feature type="transmembrane region" description="Helical" evidence="7">
    <location>
        <begin position="531"/>
        <end position="550"/>
    </location>
</feature>
<feature type="transmembrane region" description="Helical" evidence="7">
    <location>
        <begin position="142"/>
        <end position="159"/>
    </location>
</feature>
<feature type="transmembrane region" description="Helical" evidence="7">
    <location>
        <begin position="360"/>
        <end position="382"/>
    </location>
</feature>
<sequence length="574" mass="63490">MAETPLLDDVVVRSSVDFKGLPAVRSKSGGWKSATLIIGVEMAEVFAYYGIKSNLVSYLTGPLAQSTATAAANVNAWSGVTSFSPLLCSVFADSYLGRNRTIIVTTLLNILGLGFLSLSTALHSSNYSDCQSDVDNMACSPPQVQIIFFFFSLYLVALAQGNKPCLQAFGADQFDEEDEKECKAKGSFFNWWSFGVALSILVGLWVLSYIQENLSWELGFGIPCIVMCFALIVFLIGSMTYRFPIRNGERNPFVRIGRVFVRAARNWRIAPSIISIDEEARQILPYEDVHSSRFLDKATLEPNGPKDIVCSVGDIEDAKSILRLLPISFTCLPYAIVSSQTSTLFNKQGVTMDRYITTNFQIPAAALQSLSFASTVLFIPLYDRVLVPIARAITKRPLGISMLQRIGTGIFLCTIAMLIAGCIERKRLATAFEYGLVDSPNATVPMSVWWIAPQYLVLGIADVLTLIGLQEFFYDQVPSDFKSMGLALFYCIIGSGSFLSSFLISMIEKATSGRGRESWFANNLNRAHLDYFYWLLAGLVAFSLVFYVNFAKSYAYNGRICCLKLYSITCHGNK</sequence>
<feature type="transmembrane region" description="Helical" evidence="7">
    <location>
        <begin position="220"/>
        <end position="241"/>
    </location>
</feature>
<organism evidence="8 9">
    <name type="scientific">Rehmannia glutinosa</name>
    <name type="common">Chinese foxglove</name>
    <dbReference type="NCBI Taxonomy" id="99300"/>
    <lineage>
        <taxon>Eukaryota</taxon>
        <taxon>Viridiplantae</taxon>
        <taxon>Streptophyta</taxon>
        <taxon>Embryophyta</taxon>
        <taxon>Tracheophyta</taxon>
        <taxon>Spermatophyta</taxon>
        <taxon>Magnoliopsida</taxon>
        <taxon>eudicotyledons</taxon>
        <taxon>Gunneridae</taxon>
        <taxon>Pentapetalae</taxon>
        <taxon>asterids</taxon>
        <taxon>lamiids</taxon>
        <taxon>Lamiales</taxon>
        <taxon>Orobanchaceae</taxon>
        <taxon>Rehmannieae</taxon>
        <taxon>Rehmannia</taxon>
    </lineage>
</organism>
<feature type="transmembrane region" description="Helical" evidence="7">
    <location>
        <begin position="403"/>
        <end position="423"/>
    </location>
</feature>
<dbReference type="SUPFAM" id="SSF103473">
    <property type="entry name" value="MFS general substrate transporter"/>
    <property type="match status" value="1"/>
</dbReference>
<proteinExistence type="inferred from homology"/>
<keyword evidence="9" id="KW-1185">Reference proteome</keyword>
<feature type="transmembrane region" description="Helical" evidence="7">
    <location>
        <begin position="188"/>
        <end position="208"/>
    </location>
</feature>
<dbReference type="Proteomes" id="UP001318860">
    <property type="component" value="Unassembled WGS sequence"/>
</dbReference>
<feature type="transmembrane region" description="Helical" evidence="7">
    <location>
        <begin position="102"/>
        <end position="122"/>
    </location>
</feature>
<name>A0ABR0V3Z3_REHGL</name>
<evidence type="ECO:0000256" key="5">
    <source>
        <dbReference type="ARBA" id="ARBA00023136"/>
    </source>
</evidence>
<protein>
    <recommendedName>
        <fullName evidence="10">Protein NRT1/ PTR FAMILY 5.10-like</fullName>
    </recommendedName>
</protein>